<dbReference type="Pfam" id="PF01565">
    <property type="entry name" value="FAD_binding_4"/>
    <property type="match status" value="1"/>
</dbReference>
<keyword evidence="7" id="KW-1185">Reference proteome</keyword>
<dbReference type="InterPro" id="IPR050416">
    <property type="entry name" value="FAD-linked_Oxidoreductase"/>
</dbReference>
<dbReference type="STRING" id="1314674.A0A0D7B1S3"/>
<keyword evidence="3" id="KW-0274">FAD</keyword>
<dbReference type="InterPro" id="IPR016166">
    <property type="entry name" value="FAD-bd_PCMH"/>
</dbReference>
<dbReference type="GO" id="GO:0071949">
    <property type="term" value="F:FAD binding"/>
    <property type="evidence" value="ECO:0007669"/>
    <property type="project" value="InterPro"/>
</dbReference>
<dbReference type="OrthoDB" id="415825at2759"/>
<dbReference type="AlphaFoldDB" id="A0A0D7B1S3"/>
<dbReference type="Gene3D" id="3.40.462.20">
    <property type="match status" value="1"/>
</dbReference>
<sequence>MNSELDSFVASLRTSLSKEADVLTPTDGEAFERRLVRWSEYDRKTPAAIVLPATDADIVSTVKLAVQCGIPFVPKAGGHSPGWSVIGAPGIIIDLGKMNAITVDADKKQATLQAGVLTGEANEATAAHGVYLCLGSADSLGVMGYLLGGGLGFFMGIMGVASDHILSAKLVTAAGDLLTVSSTSHRDLLYAIRGAGQFFGIVTEVTLQGFGPSIFRTPDASIWSGAMVFPASKAPEVFPAMEQVFSDQSQAHSAGVVFTTLPGTTDPIIVYIPFFFGDSSAAERFFAPIISCGPVVNSCMPRPFATVNKMAEAPEATSIKKPMGWPLRSIRVQDLHTIMDAVVDLRKECPDAKRSVYMLILARTPAELSPTFGPEPESAFACQRGFMTWVECVLNYEDAASKEVTEAAVSRLHDRLVDSGGLAEDTSFQNWTRDMPLEKIYRDGHLEKLQGLKQRWDPQGIFTQYLL</sequence>
<evidence type="ECO:0000313" key="6">
    <source>
        <dbReference type="EMBL" id="KIY64427.1"/>
    </source>
</evidence>
<evidence type="ECO:0000259" key="5">
    <source>
        <dbReference type="PROSITE" id="PS51387"/>
    </source>
</evidence>
<evidence type="ECO:0000256" key="3">
    <source>
        <dbReference type="ARBA" id="ARBA00022827"/>
    </source>
</evidence>
<dbReference type="PANTHER" id="PTHR42973:SF7">
    <property type="entry name" value="FAD-BINDING PCMH-TYPE DOMAIN-CONTAINING PROTEIN"/>
    <property type="match status" value="1"/>
</dbReference>
<keyword evidence="2" id="KW-0285">Flavoprotein</keyword>
<dbReference type="PANTHER" id="PTHR42973">
    <property type="entry name" value="BINDING OXIDOREDUCTASE, PUTATIVE (AFU_ORTHOLOGUE AFUA_1G17690)-RELATED"/>
    <property type="match status" value="1"/>
</dbReference>
<accession>A0A0D7B1S3</accession>
<dbReference type="SUPFAM" id="SSF56176">
    <property type="entry name" value="FAD-binding/transporter-associated domain-like"/>
    <property type="match status" value="1"/>
</dbReference>
<proteinExistence type="inferred from homology"/>
<dbReference type="InterPro" id="IPR016167">
    <property type="entry name" value="FAD-bd_PCMH_sub1"/>
</dbReference>
<dbReference type="GO" id="GO:0016491">
    <property type="term" value="F:oxidoreductase activity"/>
    <property type="evidence" value="ECO:0007669"/>
    <property type="project" value="UniProtKB-KW"/>
</dbReference>
<feature type="domain" description="FAD-binding PCMH-type" evidence="5">
    <location>
        <begin position="42"/>
        <end position="212"/>
    </location>
</feature>
<organism evidence="6 7">
    <name type="scientific">Cylindrobasidium torrendii FP15055 ss-10</name>
    <dbReference type="NCBI Taxonomy" id="1314674"/>
    <lineage>
        <taxon>Eukaryota</taxon>
        <taxon>Fungi</taxon>
        <taxon>Dikarya</taxon>
        <taxon>Basidiomycota</taxon>
        <taxon>Agaricomycotina</taxon>
        <taxon>Agaricomycetes</taxon>
        <taxon>Agaricomycetidae</taxon>
        <taxon>Agaricales</taxon>
        <taxon>Marasmiineae</taxon>
        <taxon>Physalacriaceae</taxon>
        <taxon>Cylindrobasidium</taxon>
    </lineage>
</organism>
<dbReference type="EMBL" id="KN880636">
    <property type="protein sequence ID" value="KIY64427.1"/>
    <property type="molecule type" value="Genomic_DNA"/>
</dbReference>
<protein>
    <submittedName>
        <fullName evidence="6">FAD-binding domain-containing protein</fullName>
    </submittedName>
</protein>
<dbReference type="PROSITE" id="PS51387">
    <property type="entry name" value="FAD_PCMH"/>
    <property type="match status" value="1"/>
</dbReference>
<comment type="similarity">
    <text evidence="1">Belongs to the oxygen-dependent FAD-linked oxidoreductase family.</text>
</comment>
<dbReference type="InterPro" id="IPR006094">
    <property type="entry name" value="Oxid_FAD_bind_N"/>
</dbReference>
<dbReference type="InterPro" id="IPR036318">
    <property type="entry name" value="FAD-bd_PCMH-like_sf"/>
</dbReference>
<dbReference type="Proteomes" id="UP000054007">
    <property type="component" value="Unassembled WGS sequence"/>
</dbReference>
<dbReference type="Gene3D" id="3.30.43.10">
    <property type="entry name" value="Uridine Diphospho-n-acetylenolpyruvylglucosamine Reductase, domain 2"/>
    <property type="match status" value="1"/>
</dbReference>
<reference evidence="6 7" key="1">
    <citation type="journal article" date="2015" name="Fungal Genet. Biol.">
        <title>Evolution of novel wood decay mechanisms in Agaricales revealed by the genome sequences of Fistulina hepatica and Cylindrobasidium torrendii.</title>
        <authorList>
            <person name="Floudas D."/>
            <person name="Held B.W."/>
            <person name="Riley R."/>
            <person name="Nagy L.G."/>
            <person name="Koehler G."/>
            <person name="Ransdell A.S."/>
            <person name="Younus H."/>
            <person name="Chow J."/>
            <person name="Chiniquy J."/>
            <person name="Lipzen A."/>
            <person name="Tritt A."/>
            <person name="Sun H."/>
            <person name="Haridas S."/>
            <person name="LaButti K."/>
            <person name="Ohm R.A."/>
            <person name="Kues U."/>
            <person name="Blanchette R.A."/>
            <person name="Grigoriev I.V."/>
            <person name="Minto R.E."/>
            <person name="Hibbett D.S."/>
        </authorList>
    </citation>
    <scope>NUCLEOTIDE SEQUENCE [LARGE SCALE GENOMIC DNA]</scope>
    <source>
        <strain evidence="6 7">FP15055 ss-10</strain>
    </source>
</reference>
<keyword evidence="4" id="KW-0560">Oxidoreductase</keyword>
<dbReference type="InterPro" id="IPR016169">
    <property type="entry name" value="FAD-bd_PCMH_sub2"/>
</dbReference>
<dbReference type="Gene3D" id="3.30.465.10">
    <property type="match status" value="1"/>
</dbReference>
<evidence type="ECO:0000313" key="7">
    <source>
        <dbReference type="Proteomes" id="UP000054007"/>
    </source>
</evidence>
<evidence type="ECO:0000256" key="4">
    <source>
        <dbReference type="ARBA" id="ARBA00023002"/>
    </source>
</evidence>
<name>A0A0D7B1S3_9AGAR</name>
<evidence type="ECO:0000256" key="2">
    <source>
        <dbReference type="ARBA" id="ARBA00022630"/>
    </source>
</evidence>
<evidence type="ECO:0000256" key="1">
    <source>
        <dbReference type="ARBA" id="ARBA00005466"/>
    </source>
</evidence>
<gene>
    <name evidence="6" type="ORF">CYLTODRAFT_457220</name>
</gene>